<feature type="compositionally biased region" description="Polar residues" evidence="1">
    <location>
        <begin position="111"/>
        <end position="123"/>
    </location>
</feature>
<comment type="caution">
    <text evidence="2">The sequence shown here is derived from an EMBL/GenBank/DDBJ whole genome shotgun (WGS) entry which is preliminary data.</text>
</comment>
<accession>A0A5B7FF60</accession>
<evidence type="ECO:0000313" key="2">
    <source>
        <dbReference type="EMBL" id="MPC43869.1"/>
    </source>
</evidence>
<organism evidence="2 3">
    <name type="scientific">Portunus trituberculatus</name>
    <name type="common">Swimming crab</name>
    <name type="synonym">Neptunus trituberculatus</name>
    <dbReference type="NCBI Taxonomy" id="210409"/>
    <lineage>
        <taxon>Eukaryota</taxon>
        <taxon>Metazoa</taxon>
        <taxon>Ecdysozoa</taxon>
        <taxon>Arthropoda</taxon>
        <taxon>Crustacea</taxon>
        <taxon>Multicrustacea</taxon>
        <taxon>Malacostraca</taxon>
        <taxon>Eumalacostraca</taxon>
        <taxon>Eucarida</taxon>
        <taxon>Decapoda</taxon>
        <taxon>Pleocyemata</taxon>
        <taxon>Brachyura</taxon>
        <taxon>Eubrachyura</taxon>
        <taxon>Portunoidea</taxon>
        <taxon>Portunidae</taxon>
        <taxon>Portuninae</taxon>
        <taxon>Portunus</taxon>
    </lineage>
</organism>
<sequence length="135" mass="14788">MQRWPNPMNSGDSGTVVLLLSSPSFIMEEDIYTYQAELPASAQEDVLQFYRNSRGTPGSSGSQASMRICSRKAYTLVLGSILHDLHSFVLDVGISAAYDDATRIKKSCPTSMVTGDQAHSQHQFVGEDKGDEPEQ</sequence>
<dbReference type="Proteomes" id="UP000324222">
    <property type="component" value="Unassembled WGS sequence"/>
</dbReference>
<evidence type="ECO:0000313" key="3">
    <source>
        <dbReference type="Proteomes" id="UP000324222"/>
    </source>
</evidence>
<protein>
    <submittedName>
        <fullName evidence="2">Uncharacterized protein</fullName>
    </submittedName>
</protein>
<gene>
    <name evidence="2" type="ORF">E2C01_037522</name>
</gene>
<dbReference type="AlphaFoldDB" id="A0A5B7FF60"/>
<reference evidence="2 3" key="1">
    <citation type="submission" date="2019-05" db="EMBL/GenBank/DDBJ databases">
        <title>Another draft genome of Portunus trituberculatus and its Hox gene families provides insights of decapod evolution.</title>
        <authorList>
            <person name="Jeong J.-H."/>
            <person name="Song I."/>
            <person name="Kim S."/>
            <person name="Choi T."/>
            <person name="Kim D."/>
            <person name="Ryu S."/>
            <person name="Kim W."/>
        </authorList>
    </citation>
    <scope>NUCLEOTIDE SEQUENCE [LARGE SCALE GENOMIC DNA]</scope>
    <source>
        <tissue evidence="2">Muscle</tissue>
    </source>
</reference>
<feature type="region of interest" description="Disordered" evidence="1">
    <location>
        <begin position="111"/>
        <end position="135"/>
    </location>
</feature>
<dbReference type="EMBL" id="VSRR010006023">
    <property type="protein sequence ID" value="MPC43869.1"/>
    <property type="molecule type" value="Genomic_DNA"/>
</dbReference>
<proteinExistence type="predicted"/>
<evidence type="ECO:0000256" key="1">
    <source>
        <dbReference type="SAM" id="MobiDB-lite"/>
    </source>
</evidence>
<name>A0A5B7FF60_PORTR</name>
<keyword evidence="3" id="KW-1185">Reference proteome</keyword>